<keyword evidence="2" id="KW-0560">Oxidoreductase</keyword>
<proteinExistence type="predicted"/>
<name>A0A7X2III7_9BURK</name>
<dbReference type="Pfam" id="PF02900">
    <property type="entry name" value="LigB"/>
    <property type="match status" value="1"/>
</dbReference>
<dbReference type="CDD" id="cd07359">
    <property type="entry name" value="PCA_45_Doxase_B_like"/>
    <property type="match status" value="1"/>
</dbReference>
<dbReference type="GO" id="GO:0016702">
    <property type="term" value="F:oxidoreductase activity, acting on single donors with incorporation of molecular oxygen, incorporation of two atoms of oxygen"/>
    <property type="evidence" value="ECO:0007669"/>
    <property type="project" value="UniProtKB-ARBA"/>
</dbReference>
<gene>
    <name evidence="2" type="ORF">GJ700_01775</name>
</gene>
<protein>
    <submittedName>
        <fullName evidence="2">2,3-dihydroxyphenylpropionate 1,2-dioxygenase</fullName>
    </submittedName>
</protein>
<dbReference type="GO" id="GO:0008198">
    <property type="term" value="F:ferrous iron binding"/>
    <property type="evidence" value="ECO:0007669"/>
    <property type="project" value="InterPro"/>
</dbReference>
<keyword evidence="2" id="KW-0223">Dioxygenase</keyword>
<dbReference type="AlphaFoldDB" id="A0A7X2III7"/>
<dbReference type="RefSeq" id="WP_154370923.1">
    <property type="nucleotide sequence ID" value="NZ_WKJJ01000001.1"/>
</dbReference>
<evidence type="ECO:0000313" key="3">
    <source>
        <dbReference type="Proteomes" id="UP000446768"/>
    </source>
</evidence>
<reference evidence="2 3" key="1">
    <citation type="submission" date="2019-11" db="EMBL/GenBank/DDBJ databases">
        <title>Novel species isolated from a subtropical stream in China.</title>
        <authorList>
            <person name="Lu H."/>
        </authorList>
    </citation>
    <scope>NUCLEOTIDE SEQUENCE [LARGE SCALE GENOMIC DNA]</scope>
    <source>
        <strain evidence="2 3">FT92W</strain>
    </source>
</reference>
<dbReference type="Proteomes" id="UP000446768">
    <property type="component" value="Unassembled WGS sequence"/>
</dbReference>
<dbReference type="EMBL" id="WKJJ01000001">
    <property type="protein sequence ID" value="MRV70451.1"/>
    <property type="molecule type" value="Genomic_DNA"/>
</dbReference>
<dbReference type="InterPro" id="IPR004183">
    <property type="entry name" value="Xdiol_dOase_suB"/>
</dbReference>
<accession>A0A7X2III7</accession>
<feature type="domain" description="Extradiol ring-cleavage dioxygenase class III enzyme subunit B" evidence="1">
    <location>
        <begin position="8"/>
        <end position="264"/>
    </location>
</feature>
<comment type="caution">
    <text evidence="2">The sequence shown here is derived from an EMBL/GenBank/DDBJ whole genome shotgun (WGS) entry which is preliminary data.</text>
</comment>
<organism evidence="2 3">
    <name type="scientific">Pseudoduganella rivuli</name>
    <dbReference type="NCBI Taxonomy" id="2666085"/>
    <lineage>
        <taxon>Bacteria</taxon>
        <taxon>Pseudomonadati</taxon>
        <taxon>Pseudomonadota</taxon>
        <taxon>Betaproteobacteria</taxon>
        <taxon>Burkholderiales</taxon>
        <taxon>Oxalobacteraceae</taxon>
        <taxon>Telluria group</taxon>
        <taxon>Pseudoduganella</taxon>
    </lineage>
</organism>
<evidence type="ECO:0000259" key="1">
    <source>
        <dbReference type="Pfam" id="PF02900"/>
    </source>
</evidence>
<sequence length="278" mass="29644">MAKLVSVHAVSHVPSMVNFPGAIGEEDRLEIYAAFKQVGSEILAARPDVVIVVSDDHLHNFFLDNLPAFCIGAADRYPTPVEHWLKVEKSVLTGDASLGAHLLGEALQHDFDPALSMNLTLDHGTIVPLVLAGMEAVPVVPLLVNCVQPPLPTMRRCLQLGKAIGAAVRSYQGAQRVALLATGGISHDVATPRMGMVNESFDRTFLQHLAGGNEAALTDYAANHVNEAGNGAEEIRNWLVAHGAAGGAPAETILYKPMPAWFTGIGLVRWRVDGEEAA</sequence>
<dbReference type="SUPFAM" id="SSF53213">
    <property type="entry name" value="LigB-like"/>
    <property type="match status" value="1"/>
</dbReference>
<keyword evidence="3" id="KW-1185">Reference proteome</keyword>
<dbReference type="Gene3D" id="3.40.830.10">
    <property type="entry name" value="LigB-like"/>
    <property type="match status" value="1"/>
</dbReference>
<evidence type="ECO:0000313" key="2">
    <source>
        <dbReference type="EMBL" id="MRV70451.1"/>
    </source>
</evidence>